<dbReference type="GO" id="GO:0004467">
    <property type="term" value="F:long-chain fatty acid-CoA ligase activity"/>
    <property type="evidence" value="ECO:0007669"/>
    <property type="project" value="TreeGrafter"/>
</dbReference>
<gene>
    <name evidence="6" type="ORF">SAMN06295912_10576</name>
</gene>
<dbReference type="Gene3D" id="3.40.50.12780">
    <property type="entry name" value="N-terminal domain of ligase-like"/>
    <property type="match status" value="1"/>
</dbReference>
<evidence type="ECO:0000313" key="6">
    <source>
        <dbReference type="EMBL" id="SNS36702.1"/>
    </source>
</evidence>
<dbReference type="GO" id="GO:0005886">
    <property type="term" value="C:plasma membrane"/>
    <property type="evidence" value="ECO:0007669"/>
    <property type="project" value="TreeGrafter"/>
</dbReference>
<dbReference type="EMBL" id="FZOS01000005">
    <property type="protein sequence ID" value="SNS36702.1"/>
    <property type="molecule type" value="Genomic_DNA"/>
</dbReference>
<dbReference type="GO" id="GO:0005324">
    <property type="term" value="F:long-chain fatty acid transmembrane transporter activity"/>
    <property type="evidence" value="ECO:0007669"/>
    <property type="project" value="TreeGrafter"/>
</dbReference>
<evidence type="ECO:0000313" key="7">
    <source>
        <dbReference type="Proteomes" id="UP000198281"/>
    </source>
</evidence>
<protein>
    <submittedName>
        <fullName evidence="6">Fatty-acyl-CoA synthase</fullName>
    </submittedName>
</protein>
<dbReference type="InterPro" id="IPR045851">
    <property type="entry name" value="AMP-bd_C_sf"/>
</dbReference>
<evidence type="ECO:0000259" key="5">
    <source>
        <dbReference type="Pfam" id="PF00501"/>
    </source>
</evidence>
<dbReference type="NCBIfam" id="NF006134">
    <property type="entry name" value="PRK08279.1"/>
    <property type="match status" value="1"/>
</dbReference>
<dbReference type="FunFam" id="3.30.300.30:FF:000020">
    <property type="entry name" value="Long-chain fatty acid transporter"/>
    <property type="match status" value="1"/>
</dbReference>
<dbReference type="Pfam" id="PF00501">
    <property type="entry name" value="AMP-binding"/>
    <property type="match status" value="1"/>
</dbReference>
<feature type="domain" description="AMP-dependent synthetase/ligase" evidence="5">
    <location>
        <begin position="38"/>
        <end position="381"/>
    </location>
</feature>
<reference evidence="7" key="1">
    <citation type="submission" date="2017-06" db="EMBL/GenBank/DDBJ databases">
        <authorList>
            <person name="Varghese N."/>
            <person name="Submissions S."/>
        </authorList>
    </citation>
    <scope>NUCLEOTIDE SEQUENCE [LARGE SCALE GENOMIC DNA]</scope>
    <source>
        <strain evidence="7">LNB2</strain>
    </source>
</reference>
<proteinExistence type="inferred from homology"/>
<dbReference type="PROSITE" id="PS00455">
    <property type="entry name" value="AMP_BINDING"/>
    <property type="match status" value="1"/>
</dbReference>
<keyword evidence="4" id="KW-0067">ATP-binding</keyword>
<dbReference type="AlphaFoldDB" id="A0A239DYB0"/>
<sequence length="605" mass="66420">MGEWVLPSREETMARLMRGYSRVAGFARDQDYTVADRLEERAADHADTPFILFEDERLTFAEANARANRVANAARAAGLQKGDVVALMMYNRPDFVVTWLGLSKIGVVTALINTSATGTVLAHAMKQVGARALIVDAELGGPVAELADADVPELLWEQAEAGRPLFGLKRARDFNAEMAAASDANPDRSLRAGVVMGEPLYLIFTSGTTGLPKAAKMSHMRFLNAGEMMGGLMEFGPDDVFYCVLPLYHGAGGMVVPSTSLAFGVPFVLRRKFSTSGFWPDVRRHKITSFYYIGEICRYLLNAPERPDDADNSLRVMTGAGMKAELWEAFQKRFDVGWVFEGLGSTEANYGITNVDNKAGSVGRVPYPAHTNMKFVRYDVESDDHVRDADGRLVEAQVGEVAELIAEVLGGTGVGGYFEGYTSADATEQKLLRDVFKPGDIWFRSGDLIRFDEEDYFYFVDRIGNTFRWKSENVSTEEVAAVLGGFPGPDIVNVYGVKVPGTEGRAGMVALTYADPSAFDPEAFYRFAADKLAHYAVPLFVRLAAQADMTTTFKLRKVELQREGYAPDRVHGDPLFVVDPQAGRYVPLTPEALARQGLAPFNSES</sequence>
<evidence type="ECO:0000256" key="2">
    <source>
        <dbReference type="ARBA" id="ARBA00022598"/>
    </source>
</evidence>
<dbReference type="Gene3D" id="3.30.300.30">
    <property type="match status" value="1"/>
</dbReference>
<keyword evidence="7" id="KW-1185">Reference proteome</keyword>
<dbReference type="InterPro" id="IPR020845">
    <property type="entry name" value="AMP-binding_CS"/>
</dbReference>
<dbReference type="PANTHER" id="PTHR43107">
    <property type="entry name" value="LONG-CHAIN FATTY ACID TRANSPORT PROTEIN"/>
    <property type="match status" value="1"/>
</dbReference>
<dbReference type="RefSeq" id="WP_089218806.1">
    <property type="nucleotide sequence ID" value="NZ_FZOS01000005.1"/>
</dbReference>
<dbReference type="Proteomes" id="UP000198281">
    <property type="component" value="Unassembled WGS sequence"/>
</dbReference>
<dbReference type="InterPro" id="IPR042099">
    <property type="entry name" value="ANL_N_sf"/>
</dbReference>
<dbReference type="SUPFAM" id="SSF56801">
    <property type="entry name" value="Acetyl-CoA synthetase-like"/>
    <property type="match status" value="1"/>
</dbReference>
<dbReference type="GO" id="GO:0044539">
    <property type="term" value="P:long-chain fatty acid import into cell"/>
    <property type="evidence" value="ECO:0007669"/>
    <property type="project" value="TreeGrafter"/>
</dbReference>
<evidence type="ECO:0000256" key="4">
    <source>
        <dbReference type="ARBA" id="ARBA00022840"/>
    </source>
</evidence>
<evidence type="ECO:0000256" key="1">
    <source>
        <dbReference type="ARBA" id="ARBA00006432"/>
    </source>
</evidence>
<dbReference type="PANTHER" id="PTHR43107:SF15">
    <property type="entry name" value="FATTY ACID TRANSPORT PROTEIN 3, ISOFORM A"/>
    <property type="match status" value="1"/>
</dbReference>
<evidence type="ECO:0000256" key="3">
    <source>
        <dbReference type="ARBA" id="ARBA00022741"/>
    </source>
</evidence>
<keyword evidence="2" id="KW-0436">Ligase</keyword>
<dbReference type="GO" id="GO:0005524">
    <property type="term" value="F:ATP binding"/>
    <property type="evidence" value="ECO:0007669"/>
    <property type="project" value="UniProtKB-KW"/>
</dbReference>
<dbReference type="OrthoDB" id="7315605at2"/>
<dbReference type="InterPro" id="IPR000873">
    <property type="entry name" value="AMP-dep_synth/lig_dom"/>
</dbReference>
<keyword evidence="3" id="KW-0547">Nucleotide-binding</keyword>
<name>A0A239DYB0_9SPHN</name>
<organism evidence="6 7">
    <name type="scientific">Edaphosphingomonas laterariae</name>
    <dbReference type="NCBI Taxonomy" id="861865"/>
    <lineage>
        <taxon>Bacteria</taxon>
        <taxon>Pseudomonadati</taxon>
        <taxon>Pseudomonadota</taxon>
        <taxon>Alphaproteobacteria</taxon>
        <taxon>Sphingomonadales</taxon>
        <taxon>Rhizorhabdaceae</taxon>
        <taxon>Edaphosphingomonas</taxon>
    </lineage>
</organism>
<accession>A0A239DYB0</accession>
<comment type="similarity">
    <text evidence="1">Belongs to the ATP-dependent AMP-binding enzyme family.</text>
</comment>